<evidence type="ECO:0000256" key="16">
    <source>
        <dbReference type="PROSITE-ProRule" id="PRU00352"/>
    </source>
</evidence>
<evidence type="ECO:0000256" key="17">
    <source>
        <dbReference type="SAM" id="Phobius"/>
    </source>
</evidence>
<dbReference type="GO" id="GO:0030215">
    <property type="term" value="F:semaphorin receptor binding"/>
    <property type="evidence" value="ECO:0007669"/>
    <property type="project" value="InterPro"/>
</dbReference>
<reference evidence="20 21" key="1">
    <citation type="journal article" date="2014" name="Nat. Genet.">
        <title>Genome and transcriptome of the porcine whipworm Trichuris suis.</title>
        <authorList>
            <person name="Jex A.R."/>
            <person name="Nejsum P."/>
            <person name="Schwarz E.M."/>
            <person name="Hu L."/>
            <person name="Young N.D."/>
            <person name="Hall R.S."/>
            <person name="Korhonen P.K."/>
            <person name="Liao S."/>
            <person name="Thamsborg S."/>
            <person name="Xia J."/>
            <person name="Xu P."/>
            <person name="Wang S."/>
            <person name="Scheerlinck J.P."/>
            <person name="Hofmann A."/>
            <person name="Sternberg P.W."/>
            <person name="Wang J."/>
            <person name="Gasser R.B."/>
        </authorList>
    </citation>
    <scope>NUCLEOTIDE SEQUENCE [LARGE SCALE GENOMIC DNA]</scope>
    <source>
        <strain evidence="20">DCEP-RM93M</strain>
    </source>
</reference>
<organism evidence="20 21">
    <name type="scientific">Trichuris suis</name>
    <name type="common">pig whipworm</name>
    <dbReference type="NCBI Taxonomy" id="68888"/>
    <lineage>
        <taxon>Eukaryota</taxon>
        <taxon>Metazoa</taxon>
        <taxon>Ecdysozoa</taxon>
        <taxon>Nematoda</taxon>
        <taxon>Enoplea</taxon>
        <taxon>Dorylaimia</taxon>
        <taxon>Trichinellida</taxon>
        <taxon>Trichuridae</taxon>
        <taxon>Trichuris</taxon>
    </lineage>
</organism>
<keyword evidence="4" id="KW-0217">Developmental protein</keyword>
<evidence type="ECO:0000256" key="4">
    <source>
        <dbReference type="ARBA" id="ARBA00022473"/>
    </source>
</evidence>
<protein>
    <recommendedName>
        <fullName evidence="14">Semaphorin-1A</fullName>
    </recommendedName>
    <alternativeName>
        <fullName evidence="15">Semaphorin-2A</fullName>
    </alternativeName>
</protein>
<dbReference type="SUPFAM" id="SSF101912">
    <property type="entry name" value="Sema domain"/>
    <property type="match status" value="1"/>
</dbReference>
<evidence type="ECO:0000256" key="1">
    <source>
        <dbReference type="ARBA" id="ARBA00004370"/>
    </source>
</evidence>
<dbReference type="PANTHER" id="PTHR11036:SF127">
    <property type="entry name" value="SEMAPHORIN-1A"/>
    <property type="match status" value="1"/>
</dbReference>
<comment type="caution">
    <text evidence="16">Lacks conserved residue(s) required for the propagation of feature annotation.</text>
</comment>
<dbReference type="EMBL" id="KL363267">
    <property type="protein sequence ID" value="KFD49576.1"/>
    <property type="molecule type" value="Genomic_DNA"/>
</dbReference>
<feature type="domain" description="Sema" evidence="19">
    <location>
        <begin position="88"/>
        <end position="557"/>
    </location>
</feature>
<dbReference type="FunFam" id="3.30.1680.10:FF:000016">
    <property type="entry name" value="Putative Semaphorin-6B"/>
    <property type="match status" value="1"/>
</dbReference>
<dbReference type="InterPro" id="IPR002165">
    <property type="entry name" value="Plexin_repeat"/>
</dbReference>
<evidence type="ECO:0000256" key="11">
    <source>
        <dbReference type="ARBA" id="ARBA00023136"/>
    </source>
</evidence>
<evidence type="ECO:0000256" key="3">
    <source>
        <dbReference type="ARBA" id="ARBA00009492"/>
    </source>
</evidence>
<evidence type="ECO:0000256" key="9">
    <source>
        <dbReference type="ARBA" id="ARBA00022902"/>
    </source>
</evidence>
<evidence type="ECO:0000259" key="19">
    <source>
        <dbReference type="PROSITE" id="PS51004"/>
    </source>
</evidence>
<keyword evidence="12" id="KW-1015">Disulfide bond</keyword>
<dbReference type="PANTHER" id="PTHR11036">
    <property type="entry name" value="SEMAPHORIN"/>
    <property type="match status" value="1"/>
</dbReference>
<dbReference type="PROSITE" id="PS51004">
    <property type="entry name" value="SEMA"/>
    <property type="match status" value="1"/>
</dbReference>
<dbReference type="GO" id="GO:0007411">
    <property type="term" value="P:axon guidance"/>
    <property type="evidence" value="ECO:0007669"/>
    <property type="project" value="TreeGrafter"/>
</dbReference>
<dbReference type="InterPro" id="IPR036352">
    <property type="entry name" value="Semap_dom_sf"/>
</dbReference>
<keyword evidence="11 17" id="KW-0472">Membrane</keyword>
<dbReference type="GO" id="GO:0005576">
    <property type="term" value="C:extracellular region"/>
    <property type="evidence" value="ECO:0007669"/>
    <property type="project" value="UniProtKB-SubCell"/>
</dbReference>
<evidence type="ECO:0000256" key="13">
    <source>
        <dbReference type="ARBA" id="ARBA00023180"/>
    </source>
</evidence>
<name>A0A085LX80_9BILA</name>
<dbReference type="SUPFAM" id="SSF103575">
    <property type="entry name" value="Plexin repeat"/>
    <property type="match status" value="1"/>
</dbReference>
<evidence type="ECO:0000256" key="12">
    <source>
        <dbReference type="ARBA" id="ARBA00023157"/>
    </source>
</evidence>
<dbReference type="Gene3D" id="3.30.1680.10">
    <property type="entry name" value="ligand-binding face of the semaphorins, domain 2"/>
    <property type="match status" value="1"/>
</dbReference>
<dbReference type="Proteomes" id="UP000030764">
    <property type="component" value="Unassembled WGS sequence"/>
</dbReference>
<evidence type="ECO:0000313" key="20">
    <source>
        <dbReference type="EMBL" id="KFD49576.1"/>
    </source>
</evidence>
<keyword evidence="13" id="KW-0325">Glycoprotein</keyword>
<gene>
    <name evidence="20" type="ORF">M513_09519</name>
</gene>
<dbReference type="InterPro" id="IPR015943">
    <property type="entry name" value="WD40/YVTN_repeat-like_dom_sf"/>
</dbReference>
<feature type="chain" id="PRO_5001794834" description="Semaphorin-1A" evidence="18">
    <location>
        <begin position="20"/>
        <end position="746"/>
    </location>
</feature>
<evidence type="ECO:0000256" key="14">
    <source>
        <dbReference type="ARBA" id="ARBA00074143"/>
    </source>
</evidence>
<evidence type="ECO:0000256" key="2">
    <source>
        <dbReference type="ARBA" id="ARBA00004613"/>
    </source>
</evidence>
<keyword evidence="9" id="KW-0524">Neurogenesis</keyword>
<keyword evidence="5" id="KW-0964">Secreted</keyword>
<evidence type="ECO:0000313" key="21">
    <source>
        <dbReference type="Proteomes" id="UP000030764"/>
    </source>
</evidence>
<dbReference type="SMART" id="SM00423">
    <property type="entry name" value="PSI"/>
    <property type="match status" value="1"/>
</dbReference>
<dbReference type="Pfam" id="PF01403">
    <property type="entry name" value="Sema"/>
    <property type="match status" value="1"/>
</dbReference>
<feature type="transmembrane region" description="Helical" evidence="17">
    <location>
        <begin position="644"/>
        <end position="664"/>
    </location>
</feature>
<dbReference type="Pfam" id="PF01437">
    <property type="entry name" value="PSI"/>
    <property type="match status" value="1"/>
</dbReference>
<keyword evidence="6 17" id="KW-0812">Transmembrane</keyword>
<comment type="similarity">
    <text evidence="3">Belongs to the semaphorin family.</text>
</comment>
<evidence type="ECO:0000256" key="10">
    <source>
        <dbReference type="ARBA" id="ARBA00022989"/>
    </source>
</evidence>
<dbReference type="GO" id="GO:0045499">
    <property type="term" value="F:chemorepellent activity"/>
    <property type="evidence" value="ECO:0007669"/>
    <property type="project" value="TreeGrafter"/>
</dbReference>
<keyword evidence="8" id="KW-0221">Differentiation</keyword>
<dbReference type="InterPro" id="IPR016201">
    <property type="entry name" value="PSI"/>
</dbReference>
<accession>A0A085LX80</accession>
<dbReference type="SMART" id="SM00630">
    <property type="entry name" value="Sema"/>
    <property type="match status" value="1"/>
</dbReference>
<dbReference type="GO" id="GO:0071526">
    <property type="term" value="P:semaphorin-plexin signaling pathway"/>
    <property type="evidence" value="ECO:0007669"/>
    <property type="project" value="TreeGrafter"/>
</dbReference>
<keyword evidence="7 18" id="KW-0732">Signal</keyword>
<dbReference type="InterPro" id="IPR001627">
    <property type="entry name" value="Semap_dom"/>
</dbReference>
<sequence>MLSPTGALWLLLLSRLIGAWSHRSAKNVNLNPVQTIAGAFPPNAITLNSTAIHAAHSHLIDVPREFKSIGTHTCSRNTLLFREELLLTWFLANLGLYFADQDQRDTAFFKVLAVERQSVLVGTRNAVLNISLSTLSVQKSLEWPPTADDVDMCQMKGKNEENCHNFIRLLFKQPKNRLIVCGTNAFQPACRQYRISSTGEYQIVKDIDGIAVVPFDPRQNTTAVYLSESDELYSATVADFSATLPLVFRKPLSGPTTALRTPRNDLKCLNDPQFVASFAEQNSVYFWFRETAAEYNNCGTAVFSRVARVCKSDQGDYRTDTDTWTSFLKARLNCSLPGDVPFYFNEIQSASEVVISDRHGGPVSLVYAVFNTPASALRASAVCAFNMDDVRSIFETGPFKAQRSSSSAWLPIYKSSLPEPRPGDCSANSKALTDDVISFVRRHNLMYDAVPNYFDQPLIVDTNGEYQFTAIAVHPSVITVGKQRYDVLFVGTDSGSVLKFVNVEGDRRVNTVLVEMVGVFLSRAPVRSMRVVPASDGDTAQVSLLISTDSELKLMPVHHCANRTSCRACVQLQDPYCAWDLINNRCVGKTDGHWQDGKFAQSVADGQSSLCLNVVSESSDFFMNELAPAFPLVDSPSIYTAECMTIAIIITLALASTVAFFVGYRFALWKVSFDAVPGFDSPLRKNVKGHNDRCEAYMPHLPVSKAVTNGSVNVSLPFTEPKGEKNVLTLNNGTLPRDYKTRKVYV</sequence>
<evidence type="ECO:0000256" key="8">
    <source>
        <dbReference type="ARBA" id="ARBA00022782"/>
    </source>
</evidence>
<evidence type="ECO:0000256" key="18">
    <source>
        <dbReference type="SAM" id="SignalP"/>
    </source>
</evidence>
<feature type="signal peptide" evidence="18">
    <location>
        <begin position="1"/>
        <end position="19"/>
    </location>
</feature>
<evidence type="ECO:0000256" key="6">
    <source>
        <dbReference type="ARBA" id="ARBA00022692"/>
    </source>
</evidence>
<keyword evidence="21" id="KW-1185">Reference proteome</keyword>
<proteinExistence type="inferred from homology"/>
<keyword evidence="10 17" id="KW-1133">Transmembrane helix</keyword>
<dbReference type="Gene3D" id="2.130.10.10">
    <property type="entry name" value="YVTN repeat-like/Quinoprotein amine dehydrogenase"/>
    <property type="match status" value="1"/>
</dbReference>
<comment type="subcellular location">
    <subcellularLocation>
        <location evidence="1">Membrane</location>
    </subcellularLocation>
    <subcellularLocation>
        <location evidence="2">Secreted</location>
    </subcellularLocation>
</comment>
<dbReference type="FunFam" id="2.130.10.10:FF:000369">
    <property type="entry name" value="semaphorin-2A isoform X1"/>
    <property type="match status" value="1"/>
</dbReference>
<dbReference type="InterPro" id="IPR027231">
    <property type="entry name" value="Semaphorin"/>
</dbReference>
<dbReference type="GO" id="GO:0030335">
    <property type="term" value="P:positive regulation of cell migration"/>
    <property type="evidence" value="ECO:0007669"/>
    <property type="project" value="TreeGrafter"/>
</dbReference>
<dbReference type="AlphaFoldDB" id="A0A085LX80"/>
<evidence type="ECO:0000256" key="15">
    <source>
        <dbReference type="ARBA" id="ARBA00074148"/>
    </source>
</evidence>
<dbReference type="GO" id="GO:0005886">
    <property type="term" value="C:plasma membrane"/>
    <property type="evidence" value="ECO:0007669"/>
    <property type="project" value="TreeGrafter"/>
</dbReference>
<evidence type="ECO:0000256" key="5">
    <source>
        <dbReference type="ARBA" id="ARBA00022525"/>
    </source>
</evidence>
<evidence type="ECO:0000256" key="7">
    <source>
        <dbReference type="ARBA" id="ARBA00022729"/>
    </source>
</evidence>